<comment type="caution">
    <text evidence="1">The sequence shown here is derived from an EMBL/GenBank/DDBJ whole genome shotgun (WGS) entry which is preliminary data.</text>
</comment>
<dbReference type="Proteomes" id="UP001221757">
    <property type="component" value="Unassembled WGS sequence"/>
</dbReference>
<name>A0AAD7DC52_MYCRO</name>
<proteinExistence type="predicted"/>
<gene>
    <name evidence="1" type="ORF">B0H17DRAFT_1012996</name>
</gene>
<protein>
    <submittedName>
        <fullName evidence="1">Uncharacterized protein</fullName>
    </submittedName>
</protein>
<dbReference type="AlphaFoldDB" id="A0AAD7DC52"/>
<evidence type="ECO:0000313" key="2">
    <source>
        <dbReference type="Proteomes" id="UP001221757"/>
    </source>
</evidence>
<keyword evidence="2" id="KW-1185">Reference proteome</keyword>
<organism evidence="1 2">
    <name type="scientific">Mycena rosella</name>
    <name type="common">Pink bonnet</name>
    <name type="synonym">Agaricus rosellus</name>
    <dbReference type="NCBI Taxonomy" id="1033263"/>
    <lineage>
        <taxon>Eukaryota</taxon>
        <taxon>Fungi</taxon>
        <taxon>Dikarya</taxon>
        <taxon>Basidiomycota</taxon>
        <taxon>Agaricomycotina</taxon>
        <taxon>Agaricomycetes</taxon>
        <taxon>Agaricomycetidae</taxon>
        <taxon>Agaricales</taxon>
        <taxon>Marasmiineae</taxon>
        <taxon>Mycenaceae</taxon>
        <taxon>Mycena</taxon>
    </lineage>
</organism>
<sequence>MEEAEELGFPVVNIEMAARGRSWDESVYKGLHQFHQAKGFDPHSLDVTDKLRYPLFKISKEPDGSFAHGEEIWDEPSEIQRVPDSFTLQEVVHAESGPDLSPTQKGALPVNNAAMVALPNHWKIIIGMQFTLLLALGAVRLRDRFH</sequence>
<reference evidence="1" key="1">
    <citation type="submission" date="2023-03" db="EMBL/GenBank/DDBJ databases">
        <title>Massive genome expansion in bonnet fungi (Mycena s.s.) driven by repeated elements and novel gene families across ecological guilds.</title>
        <authorList>
            <consortium name="Lawrence Berkeley National Laboratory"/>
            <person name="Harder C.B."/>
            <person name="Miyauchi S."/>
            <person name="Viragh M."/>
            <person name="Kuo A."/>
            <person name="Thoen E."/>
            <person name="Andreopoulos B."/>
            <person name="Lu D."/>
            <person name="Skrede I."/>
            <person name="Drula E."/>
            <person name="Henrissat B."/>
            <person name="Morin E."/>
            <person name="Kohler A."/>
            <person name="Barry K."/>
            <person name="LaButti K."/>
            <person name="Morin E."/>
            <person name="Salamov A."/>
            <person name="Lipzen A."/>
            <person name="Mereny Z."/>
            <person name="Hegedus B."/>
            <person name="Baldrian P."/>
            <person name="Stursova M."/>
            <person name="Weitz H."/>
            <person name="Taylor A."/>
            <person name="Grigoriev I.V."/>
            <person name="Nagy L.G."/>
            <person name="Martin F."/>
            <person name="Kauserud H."/>
        </authorList>
    </citation>
    <scope>NUCLEOTIDE SEQUENCE</scope>
    <source>
        <strain evidence="1">CBHHK067</strain>
    </source>
</reference>
<dbReference type="EMBL" id="JARKIE010000085">
    <property type="protein sequence ID" value="KAJ7687776.1"/>
    <property type="molecule type" value="Genomic_DNA"/>
</dbReference>
<evidence type="ECO:0000313" key="1">
    <source>
        <dbReference type="EMBL" id="KAJ7687776.1"/>
    </source>
</evidence>
<accession>A0AAD7DC52</accession>